<sequence>MKYSLLIFLLILFSCNQQKQNISDCSEIKTPFKSYSEAKNTVKSVDFKFTDKVDTSKSSWIRSAKYYSCDGNAGYLVYTTDKKEYIHQDVPIRVWEEFKNADSFGKYYNKNIKKRYRLVPQNDE</sequence>
<evidence type="ECO:0000313" key="3">
    <source>
        <dbReference type="EMBL" id="AZI20733.1"/>
    </source>
</evidence>
<feature type="chain" id="PRO_5018018744" evidence="1">
    <location>
        <begin position="20"/>
        <end position="124"/>
    </location>
</feature>
<dbReference type="InterPro" id="IPR025309">
    <property type="entry name" value="KTSC_dom"/>
</dbReference>
<proteinExistence type="predicted"/>
<evidence type="ECO:0000259" key="2">
    <source>
        <dbReference type="Pfam" id="PF13619"/>
    </source>
</evidence>
<evidence type="ECO:0000256" key="1">
    <source>
        <dbReference type="SAM" id="SignalP"/>
    </source>
</evidence>
<dbReference type="AlphaFoldDB" id="A0A3G8WJR5"/>
<evidence type="ECO:0000313" key="4">
    <source>
        <dbReference type="Proteomes" id="UP000282297"/>
    </source>
</evidence>
<protein>
    <submittedName>
        <fullName evidence="3">KTSC domain-containing protein</fullName>
    </submittedName>
</protein>
<reference evidence="4" key="1">
    <citation type="submission" date="2018-11" db="EMBL/GenBank/DDBJ databases">
        <title>Proposal to divide the Flavobacteriaceae and reorganize its genera based on Amino Acid Identity values calculated from whole genome sequences.</title>
        <authorList>
            <person name="Nicholson A.C."/>
            <person name="Gulvik C.A."/>
            <person name="Whitney A.M."/>
            <person name="Humrighouse B.W."/>
            <person name="Bell M."/>
            <person name="Holmes B."/>
            <person name="Steigerwalt A.B."/>
            <person name="Villarma A."/>
            <person name="Sheth M."/>
            <person name="Batra D."/>
            <person name="Pryor J."/>
            <person name="Bernardet J.-F."/>
            <person name="Hugo C."/>
            <person name="Kampfer P."/>
            <person name="Newman J.D."/>
            <person name="McQuiston J.R."/>
        </authorList>
    </citation>
    <scope>NUCLEOTIDE SEQUENCE [LARGE SCALE GENOMIC DNA]</scope>
    <source>
        <strain evidence="4">H4753</strain>
    </source>
</reference>
<dbReference type="PROSITE" id="PS51257">
    <property type="entry name" value="PROKAR_LIPOPROTEIN"/>
    <property type="match status" value="1"/>
</dbReference>
<gene>
    <name evidence="3" type="ORF">EIH08_08455</name>
</gene>
<feature type="signal peptide" evidence="1">
    <location>
        <begin position="1"/>
        <end position="19"/>
    </location>
</feature>
<name>A0A3G8WJR5_9FLAO</name>
<organism evidence="3 4">
    <name type="scientific">Chryseobacterium taklimakanense</name>
    <dbReference type="NCBI Taxonomy" id="536441"/>
    <lineage>
        <taxon>Bacteria</taxon>
        <taxon>Pseudomonadati</taxon>
        <taxon>Bacteroidota</taxon>
        <taxon>Flavobacteriia</taxon>
        <taxon>Flavobacteriales</taxon>
        <taxon>Weeksellaceae</taxon>
        <taxon>Chryseobacterium group</taxon>
        <taxon>Chryseobacterium</taxon>
    </lineage>
</organism>
<feature type="domain" description="KTSC" evidence="2">
    <location>
        <begin position="80"/>
        <end position="116"/>
    </location>
</feature>
<keyword evidence="1" id="KW-0732">Signal</keyword>
<dbReference type="Pfam" id="PF13619">
    <property type="entry name" value="KTSC"/>
    <property type="match status" value="1"/>
</dbReference>
<dbReference type="Proteomes" id="UP000282297">
    <property type="component" value="Chromosome"/>
</dbReference>
<dbReference type="RefSeq" id="WP_124784920.1">
    <property type="nucleotide sequence ID" value="NZ_CP034171.1"/>
</dbReference>
<dbReference type="EMBL" id="CP034171">
    <property type="protein sequence ID" value="AZI20733.1"/>
    <property type="molecule type" value="Genomic_DNA"/>
</dbReference>
<accession>A0A3G8WJR5</accession>